<dbReference type="OrthoDB" id="5510591at2"/>
<organism evidence="1 2">
    <name type="scientific">Streptosporangium subroseum</name>
    <dbReference type="NCBI Taxonomy" id="106412"/>
    <lineage>
        <taxon>Bacteria</taxon>
        <taxon>Bacillati</taxon>
        <taxon>Actinomycetota</taxon>
        <taxon>Actinomycetes</taxon>
        <taxon>Streptosporangiales</taxon>
        <taxon>Streptosporangiaceae</taxon>
        <taxon>Streptosporangium</taxon>
    </lineage>
</organism>
<dbReference type="AlphaFoldDB" id="A0A239KUY0"/>
<dbReference type="EMBL" id="FZOD01000029">
    <property type="protein sequence ID" value="SNT22156.1"/>
    <property type="molecule type" value="Genomic_DNA"/>
</dbReference>
<protein>
    <submittedName>
        <fullName evidence="1">NAD(P)H dehydrogenase (Quinone)</fullName>
    </submittedName>
</protein>
<sequence>MTKIAITGVEALAKVLRRPVAYREVTDAEAGWLGSLFPMVRAGAFAQTTPDLSRLLGRPATGLEDTIAAFIERVGG</sequence>
<evidence type="ECO:0000313" key="2">
    <source>
        <dbReference type="Proteomes" id="UP000198282"/>
    </source>
</evidence>
<dbReference type="RefSeq" id="WP_089209992.1">
    <property type="nucleotide sequence ID" value="NZ_FZOD01000029.1"/>
</dbReference>
<evidence type="ECO:0000313" key="1">
    <source>
        <dbReference type="EMBL" id="SNT22156.1"/>
    </source>
</evidence>
<name>A0A239KUY0_9ACTN</name>
<gene>
    <name evidence="1" type="ORF">SAMN05216276_102923</name>
</gene>
<accession>A0A239KUY0</accession>
<proteinExistence type="predicted"/>
<dbReference type="Proteomes" id="UP000198282">
    <property type="component" value="Unassembled WGS sequence"/>
</dbReference>
<reference evidence="1 2" key="1">
    <citation type="submission" date="2017-06" db="EMBL/GenBank/DDBJ databases">
        <authorList>
            <person name="Kim H.J."/>
            <person name="Triplett B.A."/>
        </authorList>
    </citation>
    <scope>NUCLEOTIDE SEQUENCE [LARGE SCALE GENOMIC DNA]</scope>
    <source>
        <strain evidence="1 2">CGMCC 4.2132</strain>
    </source>
</reference>
<keyword evidence="2" id="KW-1185">Reference proteome</keyword>